<evidence type="ECO:0000256" key="1">
    <source>
        <dbReference type="SAM" id="MobiDB-lite"/>
    </source>
</evidence>
<protein>
    <recommendedName>
        <fullName evidence="2">Ubiquitin-like domain-containing protein</fullName>
    </recommendedName>
</protein>
<accession>A0ABR3G4N4</accession>
<organism evidence="3 4">
    <name type="scientific">Discina gigas</name>
    <dbReference type="NCBI Taxonomy" id="1032678"/>
    <lineage>
        <taxon>Eukaryota</taxon>
        <taxon>Fungi</taxon>
        <taxon>Dikarya</taxon>
        <taxon>Ascomycota</taxon>
        <taxon>Pezizomycotina</taxon>
        <taxon>Pezizomycetes</taxon>
        <taxon>Pezizales</taxon>
        <taxon>Discinaceae</taxon>
        <taxon>Discina</taxon>
    </lineage>
</organism>
<keyword evidence="4" id="KW-1185">Reference proteome</keyword>
<dbReference type="EMBL" id="JBBBZM010000341">
    <property type="protein sequence ID" value="KAL0630921.1"/>
    <property type="molecule type" value="Genomic_DNA"/>
</dbReference>
<proteinExistence type="predicted"/>
<feature type="compositionally biased region" description="Acidic residues" evidence="1">
    <location>
        <begin position="341"/>
        <end position="355"/>
    </location>
</feature>
<dbReference type="InterPro" id="IPR054464">
    <property type="entry name" value="ULD_fung"/>
</dbReference>
<evidence type="ECO:0000259" key="2">
    <source>
        <dbReference type="Pfam" id="PF22893"/>
    </source>
</evidence>
<dbReference type="Pfam" id="PF22893">
    <property type="entry name" value="ULD_2"/>
    <property type="match status" value="1"/>
</dbReference>
<feature type="region of interest" description="Disordered" evidence="1">
    <location>
        <begin position="330"/>
        <end position="355"/>
    </location>
</feature>
<comment type="caution">
    <text evidence="3">The sequence shown here is derived from an EMBL/GenBank/DDBJ whole genome shotgun (WGS) entry which is preliminary data.</text>
</comment>
<dbReference type="Proteomes" id="UP001447188">
    <property type="component" value="Unassembled WGS sequence"/>
</dbReference>
<evidence type="ECO:0000313" key="4">
    <source>
        <dbReference type="Proteomes" id="UP001447188"/>
    </source>
</evidence>
<feature type="domain" description="Ubiquitin-like" evidence="2">
    <location>
        <begin position="153"/>
        <end position="233"/>
    </location>
</feature>
<gene>
    <name evidence="3" type="ORF">Q9L58_010224</name>
</gene>
<evidence type="ECO:0000313" key="3">
    <source>
        <dbReference type="EMBL" id="KAL0630921.1"/>
    </source>
</evidence>
<sequence>MSFGFGFSDIVLVSNGAIKFWTTIHNAPTEQAELAKTHRLLQEVVQRITDYGSVLAPKLSPTTAIALEQQLSLCAKHLHSLEQIATKYMGHSLTAPGLQSKSQRHRLARWGLYKRDEFVQSLEELRKVVVLLLSYAMFENTLLASLGTPPDCEPLRLMDALNRETVCSISMCDTWEGFEDFLKFTFKRSAGKAWVKAGKYQITNDSNGGILTAQQWEANIKAGLTVSMAMVLRKREAIEENAGNNCPSCATPYMGIESIVVEGVRCKKCATFFQVSSETRVTELLDNVVGHGHGNGSVDKLTQPNEAVDMDDIKYFRRMHVIMDRFKPTILPSDDAHSSDEDSDEESDTEYETDDEIAFLKQYGTDDENALHQPRYECVLPDGMMGR</sequence>
<name>A0ABR3G4N4_9PEZI</name>
<reference evidence="3 4" key="1">
    <citation type="submission" date="2024-02" db="EMBL/GenBank/DDBJ databases">
        <title>Discinaceae phylogenomics.</title>
        <authorList>
            <person name="Dirks A.C."/>
            <person name="James T.Y."/>
        </authorList>
    </citation>
    <scope>NUCLEOTIDE SEQUENCE [LARGE SCALE GENOMIC DNA]</scope>
    <source>
        <strain evidence="3 4">ACD0624</strain>
    </source>
</reference>